<feature type="binding site" evidence="7">
    <location>
        <position position="171"/>
    </location>
    <ligand>
        <name>UDP-N-acetyl-alpha-D-muramoyl-L-alanyl-D-glutamate</name>
        <dbReference type="ChEBI" id="CHEBI:83900"/>
    </ligand>
</feature>
<feature type="binding site" evidence="7">
    <location>
        <position position="165"/>
    </location>
    <ligand>
        <name>UDP-N-acetyl-alpha-D-muramoyl-L-alanyl-D-glutamate</name>
        <dbReference type="ChEBI" id="CHEBI:83900"/>
    </ligand>
</feature>
<comment type="subcellular location">
    <subcellularLocation>
        <location evidence="7 8">Cytoplasm</location>
    </subcellularLocation>
</comment>
<dbReference type="GO" id="GO:0051301">
    <property type="term" value="P:cell division"/>
    <property type="evidence" value="ECO:0007669"/>
    <property type="project" value="UniProtKB-KW"/>
</dbReference>
<dbReference type="EC" id="6.3.2.13" evidence="7"/>
<dbReference type="InterPro" id="IPR000713">
    <property type="entry name" value="Mur_ligase_N"/>
</dbReference>
<dbReference type="GO" id="GO:0008360">
    <property type="term" value="P:regulation of cell shape"/>
    <property type="evidence" value="ECO:0007669"/>
    <property type="project" value="UniProtKB-KW"/>
</dbReference>
<evidence type="ECO:0000259" key="11">
    <source>
        <dbReference type="Pfam" id="PF08245"/>
    </source>
</evidence>
<evidence type="ECO:0000313" key="13">
    <source>
        <dbReference type="Proteomes" id="UP000536835"/>
    </source>
</evidence>
<dbReference type="PANTHER" id="PTHR23135:SF4">
    <property type="entry name" value="UDP-N-ACETYLMURAMOYL-L-ALANYL-D-GLUTAMATE--2,6-DIAMINOPIMELATE LIGASE MURE HOMOLOG, CHLOROPLASTIC"/>
    <property type="match status" value="1"/>
</dbReference>
<keyword evidence="5 7" id="KW-0131">Cell cycle</keyword>
<feature type="binding site" evidence="7">
    <location>
        <position position="20"/>
    </location>
    <ligand>
        <name>UDP-N-acetyl-alpha-D-muramoyl-L-alanyl-D-glutamate</name>
        <dbReference type="ChEBI" id="CHEBI:83900"/>
    </ligand>
</feature>
<protein>
    <recommendedName>
        <fullName evidence="7">UDP-N-acetylmuramoyl-L-alanyl-D-glutamate--2,6-diaminopimelate ligase</fullName>
        <ecNumber evidence="7">6.3.2.13</ecNumber>
    </recommendedName>
    <alternativeName>
        <fullName evidence="7">Meso-A2pm-adding enzyme</fullName>
    </alternativeName>
    <alternativeName>
        <fullName evidence="7">Meso-diaminopimelate-adding enzyme</fullName>
    </alternativeName>
    <alternativeName>
        <fullName evidence="7">UDP-MurNAc-L-Ala-D-Glu:meso-diaminopimelate ligase</fullName>
    </alternativeName>
    <alternativeName>
        <fullName evidence="7">UDP-MurNAc-tripeptide synthetase</fullName>
    </alternativeName>
    <alternativeName>
        <fullName evidence="7">UDP-N-acetylmuramyl-tripeptide synthetase</fullName>
    </alternativeName>
</protein>
<comment type="caution">
    <text evidence="7">Lacks conserved residue(s) required for the propagation of feature annotation.</text>
</comment>
<keyword evidence="3 7" id="KW-0133">Cell shape</keyword>
<evidence type="ECO:0000256" key="8">
    <source>
        <dbReference type="RuleBase" id="RU004135"/>
    </source>
</evidence>
<evidence type="ECO:0000256" key="5">
    <source>
        <dbReference type="ARBA" id="ARBA00023306"/>
    </source>
</evidence>
<comment type="caution">
    <text evidence="12">The sequence shown here is derived from an EMBL/GenBank/DDBJ whole genome shotgun (WGS) entry which is preliminary data.</text>
</comment>
<organism evidence="12 13">
    <name type="scientific">Parvularcula mediterranea</name>
    <dbReference type="NCBI Taxonomy" id="2732508"/>
    <lineage>
        <taxon>Bacteria</taxon>
        <taxon>Pseudomonadati</taxon>
        <taxon>Pseudomonadota</taxon>
        <taxon>Alphaproteobacteria</taxon>
        <taxon>Parvularculales</taxon>
        <taxon>Parvularculaceae</taxon>
        <taxon>Parvularcula</taxon>
    </lineage>
</organism>
<dbReference type="NCBIfam" id="NF001126">
    <property type="entry name" value="PRK00139.1-4"/>
    <property type="match status" value="1"/>
</dbReference>
<dbReference type="GO" id="GO:0005737">
    <property type="term" value="C:cytoplasm"/>
    <property type="evidence" value="ECO:0007669"/>
    <property type="project" value="UniProtKB-SubCell"/>
</dbReference>
<dbReference type="SUPFAM" id="SSF63418">
    <property type="entry name" value="MurE/MurF N-terminal domain"/>
    <property type="match status" value="1"/>
</dbReference>
<feature type="binding site" evidence="7">
    <location>
        <position position="372"/>
    </location>
    <ligand>
        <name>meso-2,6-diaminopimelate</name>
        <dbReference type="ChEBI" id="CHEBI:57791"/>
    </ligand>
</feature>
<dbReference type="SUPFAM" id="SSF53623">
    <property type="entry name" value="MurD-like peptide ligases, catalytic domain"/>
    <property type="match status" value="1"/>
</dbReference>
<dbReference type="Gene3D" id="3.90.190.20">
    <property type="entry name" value="Mur ligase, C-terminal domain"/>
    <property type="match status" value="1"/>
</dbReference>
<keyword evidence="7" id="KW-0963">Cytoplasm</keyword>
<dbReference type="UniPathway" id="UPA00219"/>
<dbReference type="AlphaFoldDB" id="A0A7Y3W418"/>
<dbReference type="InterPro" id="IPR036615">
    <property type="entry name" value="Mur_ligase_C_dom_sf"/>
</dbReference>
<feature type="domain" description="Mur ligase central" evidence="11">
    <location>
        <begin position="94"/>
        <end position="296"/>
    </location>
</feature>
<reference evidence="12 13" key="1">
    <citation type="submission" date="2020-05" db="EMBL/GenBank/DDBJ databases">
        <title>Parvularcula mediterraneae sp. nov., isolated from polypropylene straw from shallow seawater of the seashore of Laganas in Zakynthos island, Greece.</title>
        <authorList>
            <person name="Szabo I."/>
            <person name="Al-Omari J."/>
            <person name="Rado J."/>
            <person name="Szerdahelyi G.S."/>
        </authorList>
    </citation>
    <scope>NUCLEOTIDE SEQUENCE [LARGE SCALE GENOMIC DNA]</scope>
    <source>
        <strain evidence="12 13">ZS-1/3</strain>
    </source>
</reference>
<dbReference type="GO" id="GO:0071555">
    <property type="term" value="P:cell wall organization"/>
    <property type="evidence" value="ECO:0007669"/>
    <property type="project" value="UniProtKB-KW"/>
</dbReference>
<dbReference type="GO" id="GO:0008765">
    <property type="term" value="F:UDP-N-acetylmuramoylalanyl-D-glutamate-2,6-diaminopimelate ligase activity"/>
    <property type="evidence" value="ECO:0007669"/>
    <property type="project" value="UniProtKB-UniRule"/>
</dbReference>
<evidence type="ECO:0000313" key="12">
    <source>
        <dbReference type="EMBL" id="NNU15054.1"/>
    </source>
</evidence>
<sequence>MTALARRLPDVEIAGLTADSRAVKPGWLFAALSGTQADGRTYIESAIQNGAAAILARPGTPAPVPVVESEQPRLTLAQLAMCFHPQQPRMIAGVTGTNGKTSVARFASQLWDLCGHAAGSLGTLGAFAPGYDYALKHTTPDPVEIHQVLSGMTTVGTTHLAMEVSSHGLAQYRADGVNFQIAAFTNLTRDHFDYHGSFEEYYKAKRRLFTQLLPRGNAVVINTDGPYAETAVQDAKAYGRRPVTVGRQGETLRLLSVKPAAAGLDIAVEAAGKRYMLRLPMIGSFQADNALVAAAIVMESGHSADEVLPLLEKISAAPGRMEPAGVRRFPDGEAGVFVDYAHTPAAVETVLKAIRPHTAGRIHVIVGAGGDRDTAKRSQMGAAAASLAEHVIITDDNPRTEDPAFIRAQVAEGAPKATIIGDREEAIRHGVASLKAGDTLVIAGKGHERGQMVGDVIYPFSDLEKAREALQKVGGDA</sequence>
<comment type="PTM">
    <text evidence="7">Carboxylation is probably crucial for Mg(2+) binding and, consequently, for the gamma-phosphate positioning of ATP.</text>
</comment>
<evidence type="ECO:0000259" key="9">
    <source>
        <dbReference type="Pfam" id="PF01225"/>
    </source>
</evidence>
<dbReference type="NCBIfam" id="TIGR01085">
    <property type="entry name" value="murE"/>
    <property type="match status" value="1"/>
</dbReference>
<keyword evidence="4 7" id="KW-0573">Peptidoglycan synthesis</keyword>
<keyword evidence="7 12" id="KW-0436">Ligase</keyword>
<dbReference type="EMBL" id="JABFCX010000002">
    <property type="protein sequence ID" value="NNU15054.1"/>
    <property type="molecule type" value="Genomic_DNA"/>
</dbReference>
<evidence type="ECO:0000256" key="4">
    <source>
        <dbReference type="ARBA" id="ARBA00022984"/>
    </source>
</evidence>
<keyword evidence="7" id="KW-0460">Magnesium</keyword>
<comment type="function">
    <text evidence="7">Catalyzes the addition of meso-diaminopimelic acid to the nucleotide precursor UDP-N-acetylmuramoyl-L-alanyl-D-glutamate (UMAG) in the biosynthesis of bacterial cell-wall peptidoglycan.</text>
</comment>
<feature type="domain" description="Mur ligase N-terminal catalytic" evidence="9">
    <location>
        <begin position="12"/>
        <end position="60"/>
    </location>
</feature>
<dbReference type="InterPro" id="IPR005761">
    <property type="entry name" value="UDP-N-AcMur-Glu-dNH2Pim_ligase"/>
</dbReference>
<dbReference type="InterPro" id="IPR013221">
    <property type="entry name" value="Mur_ligase_cen"/>
</dbReference>
<feature type="binding site" evidence="7">
    <location>
        <begin position="96"/>
        <end position="102"/>
    </location>
    <ligand>
        <name>ATP</name>
        <dbReference type="ChEBI" id="CHEBI:30616"/>
    </ligand>
</feature>
<evidence type="ECO:0000256" key="1">
    <source>
        <dbReference type="ARBA" id="ARBA00005898"/>
    </source>
</evidence>
<evidence type="ECO:0000256" key="2">
    <source>
        <dbReference type="ARBA" id="ARBA00022618"/>
    </source>
</evidence>
<dbReference type="GO" id="GO:0009252">
    <property type="term" value="P:peptidoglycan biosynthetic process"/>
    <property type="evidence" value="ECO:0007669"/>
    <property type="project" value="UniProtKB-UniRule"/>
</dbReference>
<proteinExistence type="inferred from homology"/>
<keyword evidence="2 7" id="KW-0132">Cell division</keyword>
<accession>A0A7Y3W418</accession>
<dbReference type="Gene3D" id="3.40.1190.10">
    <property type="entry name" value="Mur-like, catalytic domain"/>
    <property type="match status" value="1"/>
</dbReference>
<comment type="catalytic activity">
    <reaction evidence="7">
        <text>UDP-N-acetyl-alpha-D-muramoyl-L-alanyl-D-glutamate + meso-2,6-diaminopimelate + ATP = UDP-N-acetyl-alpha-D-muramoyl-L-alanyl-gamma-D-glutamyl-meso-2,6-diaminopimelate + ADP + phosphate + H(+)</text>
        <dbReference type="Rhea" id="RHEA:23676"/>
        <dbReference type="ChEBI" id="CHEBI:15378"/>
        <dbReference type="ChEBI" id="CHEBI:30616"/>
        <dbReference type="ChEBI" id="CHEBI:43474"/>
        <dbReference type="ChEBI" id="CHEBI:57791"/>
        <dbReference type="ChEBI" id="CHEBI:83900"/>
        <dbReference type="ChEBI" id="CHEBI:83905"/>
        <dbReference type="ChEBI" id="CHEBI:456216"/>
        <dbReference type="EC" id="6.3.2.13"/>
    </reaction>
</comment>
<dbReference type="Pfam" id="PF02875">
    <property type="entry name" value="Mur_ligase_C"/>
    <property type="match status" value="1"/>
</dbReference>
<dbReference type="Pfam" id="PF08245">
    <property type="entry name" value="Mur_ligase_M"/>
    <property type="match status" value="1"/>
</dbReference>
<comment type="cofactor">
    <cofactor evidence="7">
        <name>Mg(2+)</name>
        <dbReference type="ChEBI" id="CHEBI:18420"/>
    </cofactor>
</comment>
<evidence type="ECO:0000256" key="6">
    <source>
        <dbReference type="ARBA" id="ARBA00023316"/>
    </source>
</evidence>
<keyword evidence="6 7" id="KW-0961">Cell wall biogenesis/degradation</keyword>
<feature type="binding site" evidence="7">
    <location>
        <begin position="396"/>
        <end position="399"/>
    </location>
    <ligand>
        <name>meso-2,6-diaminopimelate</name>
        <dbReference type="ChEBI" id="CHEBI:57791"/>
    </ligand>
</feature>
<dbReference type="InterPro" id="IPR035911">
    <property type="entry name" value="MurE/MurF_N"/>
</dbReference>
<dbReference type="GO" id="GO:0000287">
    <property type="term" value="F:magnesium ion binding"/>
    <property type="evidence" value="ECO:0007669"/>
    <property type="project" value="UniProtKB-UniRule"/>
</dbReference>
<feature type="domain" description="Mur ligase C-terminal" evidence="10">
    <location>
        <begin position="319"/>
        <end position="446"/>
    </location>
</feature>
<gene>
    <name evidence="7" type="primary">murE</name>
    <name evidence="12" type="ORF">HK107_01785</name>
</gene>
<dbReference type="SUPFAM" id="SSF53244">
    <property type="entry name" value="MurD-like peptide ligases, peptide-binding domain"/>
    <property type="match status" value="1"/>
</dbReference>
<dbReference type="HAMAP" id="MF_00208">
    <property type="entry name" value="MurE"/>
    <property type="match status" value="1"/>
</dbReference>
<evidence type="ECO:0000259" key="10">
    <source>
        <dbReference type="Pfam" id="PF02875"/>
    </source>
</evidence>
<evidence type="ECO:0000256" key="7">
    <source>
        <dbReference type="HAMAP-Rule" id="MF_00208"/>
    </source>
</evidence>
<dbReference type="NCBIfam" id="NF001124">
    <property type="entry name" value="PRK00139.1-2"/>
    <property type="match status" value="1"/>
</dbReference>
<comment type="similarity">
    <text evidence="1 7">Belongs to the MurCDEF family. MurE subfamily.</text>
</comment>
<comment type="pathway">
    <text evidence="7 8">Cell wall biogenesis; peptidoglycan biosynthesis.</text>
</comment>
<feature type="binding site" evidence="7">
    <location>
        <position position="448"/>
    </location>
    <ligand>
        <name>meso-2,6-diaminopimelate</name>
        <dbReference type="ChEBI" id="CHEBI:57791"/>
    </ligand>
</feature>
<dbReference type="InterPro" id="IPR036565">
    <property type="entry name" value="Mur-like_cat_sf"/>
</dbReference>
<feature type="binding site" evidence="7">
    <location>
        <begin position="138"/>
        <end position="139"/>
    </location>
    <ligand>
        <name>UDP-N-acetyl-alpha-D-muramoyl-L-alanyl-D-glutamate</name>
        <dbReference type="ChEBI" id="CHEBI:83900"/>
    </ligand>
</feature>
<dbReference type="Pfam" id="PF01225">
    <property type="entry name" value="Mur_ligase"/>
    <property type="match status" value="1"/>
</dbReference>
<keyword evidence="13" id="KW-1185">Reference proteome</keyword>
<dbReference type="Proteomes" id="UP000536835">
    <property type="component" value="Unassembled WGS sequence"/>
</dbReference>
<keyword evidence="7" id="KW-0067">ATP-binding</keyword>
<feature type="modified residue" description="N6-carboxylysine" evidence="7">
    <location>
        <position position="205"/>
    </location>
</feature>
<feature type="binding site" evidence="7">
    <location>
        <position position="444"/>
    </location>
    <ligand>
        <name>meso-2,6-diaminopimelate</name>
        <dbReference type="ChEBI" id="CHEBI:57791"/>
    </ligand>
</feature>
<dbReference type="GO" id="GO:0005524">
    <property type="term" value="F:ATP binding"/>
    <property type="evidence" value="ECO:0007669"/>
    <property type="project" value="UniProtKB-UniRule"/>
</dbReference>
<dbReference type="Gene3D" id="3.40.1390.10">
    <property type="entry name" value="MurE/MurF, N-terminal domain"/>
    <property type="match status" value="1"/>
</dbReference>
<keyword evidence="7" id="KW-0547">Nucleotide-binding</keyword>
<evidence type="ECO:0000256" key="3">
    <source>
        <dbReference type="ARBA" id="ARBA00022960"/>
    </source>
</evidence>
<feature type="short sequence motif" description="Meso-diaminopimelate recognition motif" evidence="7">
    <location>
        <begin position="396"/>
        <end position="399"/>
    </location>
</feature>
<name>A0A7Y3W418_9PROT</name>
<dbReference type="PANTHER" id="PTHR23135">
    <property type="entry name" value="MUR LIGASE FAMILY MEMBER"/>
    <property type="match status" value="1"/>
</dbReference>
<feature type="binding site" evidence="7">
    <location>
        <position position="173"/>
    </location>
    <ligand>
        <name>UDP-N-acetyl-alpha-D-muramoyl-L-alanyl-D-glutamate</name>
        <dbReference type="ChEBI" id="CHEBI:83900"/>
    </ligand>
</feature>
<dbReference type="InterPro" id="IPR004101">
    <property type="entry name" value="Mur_ligase_C"/>
</dbReference>